<evidence type="ECO:0000313" key="3">
    <source>
        <dbReference type="Proteomes" id="UP000266644"/>
    </source>
</evidence>
<protein>
    <submittedName>
        <fullName evidence="2">Uncharacterized protein</fullName>
    </submittedName>
</protein>
<proteinExistence type="predicted"/>
<dbReference type="EMBL" id="QRJE01000006">
    <property type="protein sequence ID" value="RHH14840.1"/>
    <property type="molecule type" value="Genomic_DNA"/>
</dbReference>
<evidence type="ECO:0000313" key="2">
    <source>
        <dbReference type="EMBL" id="RHH14840.1"/>
    </source>
</evidence>
<dbReference type="AlphaFoldDB" id="A0A395WG14"/>
<sequence>MFPPNCCRWPLVPVSFFRLRPSFIAPSSYPLYFYPASLVISLQNSIAGCPSCQGPLTLAAVKSSSPKYRRVYFPHPPCPFWPPIPWAEK</sequence>
<name>A0A395WG14_BACFG</name>
<dbReference type="Proteomes" id="UP000266644">
    <property type="component" value="Unassembled WGS sequence"/>
</dbReference>
<accession>A0A395WG14</accession>
<dbReference type="EMBL" id="VWAW01000020">
    <property type="protein sequence ID" value="KAA5169459.1"/>
    <property type="molecule type" value="Genomic_DNA"/>
</dbReference>
<organism evidence="2 3">
    <name type="scientific">Bacteroides fragilis</name>
    <dbReference type="NCBI Taxonomy" id="817"/>
    <lineage>
        <taxon>Bacteria</taxon>
        <taxon>Pseudomonadati</taxon>
        <taxon>Bacteroidota</taxon>
        <taxon>Bacteroidia</taxon>
        <taxon>Bacteroidales</taxon>
        <taxon>Bacteroidaceae</taxon>
        <taxon>Bacteroides</taxon>
    </lineage>
</organism>
<comment type="caution">
    <text evidence="2">The sequence shown here is derived from an EMBL/GenBank/DDBJ whole genome shotgun (WGS) entry which is preliminary data.</text>
</comment>
<gene>
    <name evidence="2" type="ORF">DW228_04580</name>
    <name evidence="1" type="ORF">F2Z29_19855</name>
</gene>
<evidence type="ECO:0000313" key="1">
    <source>
        <dbReference type="EMBL" id="KAA5169459.1"/>
    </source>
</evidence>
<dbReference type="Proteomes" id="UP000436803">
    <property type="component" value="Unassembled WGS sequence"/>
</dbReference>
<evidence type="ECO:0000313" key="4">
    <source>
        <dbReference type="Proteomes" id="UP000436803"/>
    </source>
</evidence>
<reference evidence="2 3" key="1">
    <citation type="submission" date="2018-08" db="EMBL/GenBank/DDBJ databases">
        <title>A genome reference for cultivated species of the human gut microbiota.</title>
        <authorList>
            <person name="Zou Y."/>
            <person name="Xue W."/>
            <person name="Luo G."/>
        </authorList>
    </citation>
    <scope>NUCLEOTIDE SEQUENCE [LARGE SCALE GENOMIC DNA]</scope>
    <source>
        <strain evidence="2 3">AM18-6</strain>
    </source>
</reference>
<reference evidence="1 4" key="2">
    <citation type="journal article" date="2019" name="Nat. Med.">
        <title>A library of human gut bacterial isolates paired with longitudinal multiomics data enables mechanistic microbiome research.</title>
        <authorList>
            <person name="Poyet M."/>
            <person name="Groussin M."/>
            <person name="Gibbons S.M."/>
            <person name="Avila-Pacheco J."/>
            <person name="Jiang X."/>
            <person name="Kearney S.M."/>
            <person name="Perrotta A.R."/>
            <person name="Berdy B."/>
            <person name="Zhao S."/>
            <person name="Lieberman T.D."/>
            <person name="Swanson P.K."/>
            <person name="Smith M."/>
            <person name="Roesemann S."/>
            <person name="Alexander J.E."/>
            <person name="Rich S.A."/>
            <person name="Livny J."/>
            <person name="Vlamakis H."/>
            <person name="Clish C."/>
            <person name="Bullock K."/>
            <person name="Deik A."/>
            <person name="Scott J."/>
            <person name="Pierce K.A."/>
            <person name="Xavier R.J."/>
            <person name="Alm E.J."/>
        </authorList>
    </citation>
    <scope>NUCLEOTIDE SEQUENCE [LARGE SCALE GENOMIC DNA]</scope>
    <source>
        <strain evidence="1 4">BIOML-A7</strain>
    </source>
</reference>